<dbReference type="AlphaFoldDB" id="A0A4Y3KM42"/>
<dbReference type="Proteomes" id="UP000320461">
    <property type="component" value="Unassembled WGS sequence"/>
</dbReference>
<reference evidence="2 3" key="1">
    <citation type="submission" date="2019-06" db="EMBL/GenBank/DDBJ databases">
        <title>Whole genome shotgun sequence of Cellulomonas gelida NBRC 3748.</title>
        <authorList>
            <person name="Hosoyama A."/>
            <person name="Uohara A."/>
            <person name="Ohji S."/>
            <person name="Ichikawa N."/>
        </authorList>
    </citation>
    <scope>NUCLEOTIDE SEQUENCE [LARGE SCALE GENOMIC DNA]</scope>
    <source>
        <strain evidence="2 3">NBRC 3748</strain>
    </source>
</reference>
<proteinExistence type="predicted"/>
<evidence type="ECO:0000256" key="1">
    <source>
        <dbReference type="SAM" id="MobiDB-lite"/>
    </source>
</evidence>
<comment type="caution">
    <text evidence="2">The sequence shown here is derived from an EMBL/GenBank/DDBJ whole genome shotgun (WGS) entry which is preliminary data.</text>
</comment>
<feature type="region of interest" description="Disordered" evidence="1">
    <location>
        <begin position="53"/>
        <end position="90"/>
    </location>
</feature>
<sequence>MGGPAGSAAVAGIASPAITSPASAAALVVRVRVERIVFLSSLLRTGDVTGACHRTRSRAPRGGRPGGLRPSGAAGRVSDPQGERCGSATRSAVARARSARVVRRASWFGLRGSCFVVRLVVRVASGG</sequence>
<gene>
    <name evidence="2" type="ORF">CGE01nite_14560</name>
</gene>
<dbReference type="EMBL" id="BJLQ01000011">
    <property type="protein sequence ID" value="GEA84205.1"/>
    <property type="molecule type" value="Genomic_DNA"/>
</dbReference>
<evidence type="ECO:0000313" key="2">
    <source>
        <dbReference type="EMBL" id="GEA84205.1"/>
    </source>
</evidence>
<protein>
    <submittedName>
        <fullName evidence="2">Uncharacterized protein</fullName>
    </submittedName>
</protein>
<name>A0A4Y3KM42_9CELL</name>
<keyword evidence="3" id="KW-1185">Reference proteome</keyword>
<accession>A0A4Y3KM42</accession>
<feature type="compositionally biased region" description="Low complexity" evidence="1">
    <location>
        <begin position="67"/>
        <end position="76"/>
    </location>
</feature>
<evidence type="ECO:0000313" key="3">
    <source>
        <dbReference type="Proteomes" id="UP000320461"/>
    </source>
</evidence>
<organism evidence="2 3">
    <name type="scientific">Cellulomonas gelida</name>
    <dbReference type="NCBI Taxonomy" id="1712"/>
    <lineage>
        <taxon>Bacteria</taxon>
        <taxon>Bacillati</taxon>
        <taxon>Actinomycetota</taxon>
        <taxon>Actinomycetes</taxon>
        <taxon>Micrococcales</taxon>
        <taxon>Cellulomonadaceae</taxon>
        <taxon>Cellulomonas</taxon>
    </lineage>
</organism>